<reference evidence="1 2" key="1">
    <citation type="journal article" date="2013" name="Genome Announc.">
        <title>Genome Sequence of Naphthalene-Degrading Soil Bacterium Pseudomonas putida CSV86.</title>
        <authorList>
            <person name="Phale P.S."/>
            <person name="Paliwal V."/>
            <person name="Raju S.C."/>
            <person name="Modak A."/>
            <person name="Purohit H.J."/>
        </authorList>
    </citation>
    <scope>NUCLEOTIDE SEQUENCE [LARGE SCALE GENOMIC DNA]</scope>
    <source>
        <strain evidence="1 2">CSV86</strain>
    </source>
</reference>
<proteinExistence type="predicted"/>
<dbReference type="OrthoDB" id="9948900at2"/>
<keyword evidence="2" id="KW-1185">Reference proteome</keyword>
<dbReference type="EMBL" id="AMWJ02000002">
    <property type="protein sequence ID" value="NNJ17947.1"/>
    <property type="molecule type" value="Genomic_DNA"/>
</dbReference>
<dbReference type="Proteomes" id="UP000010448">
    <property type="component" value="Unassembled WGS sequence"/>
</dbReference>
<dbReference type="RefSeq" id="WP_009397813.1">
    <property type="nucleotide sequence ID" value="NZ_AMWJ02000002.1"/>
</dbReference>
<comment type="caution">
    <text evidence="1">The sequence shown here is derived from an EMBL/GenBank/DDBJ whole genome shotgun (WGS) entry which is preliminary data.</text>
</comment>
<evidence type="ECO:0000313" key="2">
    <source>
        <dbReference type="Proteomes" id="UP000010448"/>
    </source>
</evidence>
<dbReference type="AlphaFoldDB" id="L1M3A7"/>
<accession>L1M3A7</accession>
<organism evidence="1 2">
    <name type="scientific">Pseudomonas bharatica CSV86</name>
    <dbReference type="NCBI Taxonomy" id="1005395"/>
    <lineage>
        <taxon>Bacteria</taxon>
        <taxon>Pseudomonadati</taxon>
        <taxon>Pseudomonadota</taxon>
        <taxon>Gammaproteobacteria</taxon>
        <taxon>Pseudomonadales</taxon>
        <taxon>Pseudomonadaceae</taxon>
        <taxon>Pseudomonas</taxon>
        <taxon>Pseudomonas bharatica</taxon>
    </lineage>
</organism>
<evidence type="ECO:0000313" key="1">
    <source>
        <dbReference type="EMBL" id="NNJ17947.1"/>
    </source>
</evidence>
<name>L1M3A7_9PSED</name>
<sequence>MYLIGNVHIETFDRVEAQSFNFGEKYDVFECGVVVTMIERPNRAGFTPSGIYSGYVGKDGNALCLGDYSEMKIHFKNEKNKPVLIENLKFQWVAYEDFTDADKALNTSDKAANLVTFEEPIRMEIRREGKAFAWNQFVPPSTELTTVDLKNVILDELLFTTSRKGRVYFDNFNWTIVP</sequence>
<gene>
    <name evidence="1" type="ORF">CSV86_023585</name>
</gene>
<protein>
    <submittedName>
        <fullName evidence="1">Uncharacterized protein</fullName>
    </submittedName>
</protein>